<evidence type="ECO:0000313" key="2">
    <source>
        <dbReference type="EMBL" id="CAG6677219.1"/>
    </source>
</evidence>
<dbReference type="AlphaFoldDB" id="A0A8D8T0B6"/>
<keyword evidence="1" id="KW-1133">Transmembrane helix</keyword>
<sequence length="108" mass="12851">MWGKGNVFFYDKDLGEPLGLLFPCWLPIWSPILYHVATLVFFWVCNFASKARVYRHITMVKKKKKKKNCSSMFPNLTRPYPRVTESPRHRNRFVICTVKLPFLEDLKI</sequence>
<feature type="transmembrane region" description="Helical" evidence="1">
    <location>
        <begin position="20"/>
        <end position="45"/>
    </location>
</feature>
<keyword evidence="1" id="KW-0812">Transmembrane</keyword>
<name>A0A8D8T0B6_9HEMI</name>
<keyword evidence="1" id="KW-0472">Membrane</keyword>
<protein>
    <submittedName>
        <fullName evidence="2">Uncharacterized protein</fullName>
    </submittedName>
</protein>
<evidence type="ECO:0000256" key="1">
    <source>
        <dbReference type="SAM" id="Phobius"/>
    </source>
</evidence>
<organism evidence="2">
    <name type="scientific">Cacopsylla melanoneura</name>
    <dbReference type="NCBI Taxonomy" id="428564"/>
    <lineage>
        <taxon>Eukaryota</taxon>
        <taxon>Metazoa</taxon>
        <taxon>Ecdysozoa</taxon>
        <taxon>Arthropoda</taxon>
        <taxon>Hexapoda</taxon>
        <taxon>Insecta</taxon>
        <taxon>Pterygota</taxon>
        <taxon>Neoptera</taxon>
        <taxon>Paraneoptera</taxon>
        <taxon>Hemiptera</taxon>
        <taxon>Sternorrhyncha</taxon>
        <taxon>Psylloidea</taxon>
        <taxon>Psyllidae</taxon>
        <taxon>Psyllinae</taxon>
        <taxon>Cacopsylla</taxon>
    </lineage>
</organism>
<dbReference type="EMBL" id="HBUF01241801">
    <property type="protein sequence ID" value="CAG6677219.1"/>
    <property type="molecule type" value="Transcribed_RNA"/>
</dbReference>
<reference evidence="2" key="1">
    <citation type="submission" date="2021-05" db="EMBL/GenBank/DDBJ databases">
        <authorList>
            <person name="Alioto T."/>
            <person name="Alioto T."/>
            <person name="Gomez Garrido J."/>
        </authorList>
    </citation>
    <scope>NUCLEOTIDE SEQUENCE</scope>
</reference>
<proteinExistence type="predicted"/>
<accession>A0A8D8T0B6</accession>